<evidence type="ECO:0000256" key="1">
    <source>
        <dbReference type="SAM" id="MobiDB-lite"/>
    </source>
</evidence>
<evidence type="ECO:0000313" key="2">
    <source>
        <dbReference type="EMBL" id="SDS65263.1"/>
    </source>
</evidence>
<name>A0A1H1TYG7_9MICO</name>
<dbReference type="EMBL" id="LT629742">
    <property type="protein sequence ID" value="SDS65263.1"/>
    <property type="molecule type" value="Genomic_DNA"/>
</dbReference>
<gene>
    <name evidence="2" type="ORF">SAMN04489834_1879</name>
</gene>
<dbReference type="STRING" id="412690.SAMN04489834_1879"/>
<protein>
    <recommendedName>
        <fullName evidence="4">AbiEi antitoxin C-terminal domain-containing protein</fullName>
    </recommendedName>
</protein>
<dbReference type="Proteomes" id="UP000181956">
    <property type="component" value="Chromosome I"/>
</dbReference>
<feature type="region of interest" description="Disordered" evidence="1">
    <location>
        <begin position="10"/>
        <end position="35"/>
    </location>
</feature>
<evidence type="ECO:0000313" key="3">
    <source>
        <dbReference type="Proteomes" id="UP000181956"/>
    </source>
</evidence>
<feature type="compositionally biased region" description="Low complexity" evidence="1">
    <location>
        <begin position="25"/>
        <end position="35"/>
    </location>
</feature>
<sequence>MATLHRLRRASFRRGAPRQSGGMHSSTSAPSPGPAGLSIAELSAARLDGELYPLAEQYCPVDLPPFPSARAAVLLALRPEHAFAERLSAAWLHGAVEDPPALGQFALPTGVGARPRRSSRLALRQVAISPGELQLLGGCPVTSAARTLVDLLLDDALGDAEALSAASALGARAGLSPAAARSALRRRPPLPNRALAERRLDLLGA</sequence>
<evidence type="ECO:0008006" key="4">
    <source>
        <dbReference type="Google" id="ProtNLM"/>
    </source>
</evidence>
<organism evidence="2 3">
    <name type="scientific">Microterricola viridarii</name>
    <dbReference type="NCBI Taxonomy" id="412690"/>
    <lineage>
        <taxon>Bacteria</taxon>
        <taxon>Bacillati</taxon>
        <taxon>Actinomycetota</taxon>
        <taxon>Actinomycetes</taxon>
        <taxon>Micrococcales</taxon>
        <taxon>Microbacteriaceae</taxon>
        <taxon>Microterricola</taxon>
    </lineage>
</organism>
<reference evidence="3" key="1">
    <citation type="submission" date="2016-10" db="EMBL/GenBank/DDBJ databases">
        <authorList>
            <person name="Varghese N."/>
            <person name="Submissions S."/>
        </authorList>
    </citation>
    <scope>NUCLEOTIDE SEQUENCE [LARGE SCALE GENOMIC DNA]</scope>
    <source>
        <strain evidence="3">DSM 21772</strain>
    </source>
</reference>
<proteinExistence type="predicted"/>
<accession>A0A1H1TYG7</accession>
<dbReference type="AlphaFoldDB" id="A0A1H1TYG7"/>
<keyword evidence="3" id="KW-1185">Reference proteome</keyword>